<evidence type="ECO:0000313" key="2">
    <source>
        <dbReference type="EMBL" id="RNF10895.1"/>
    </source>
</evidence>
<keyword evidence="3" id="KW-1185">Reference proteome</keyword>
<evidence type="ECO:0000313" key="3">
    <source>
        <dbReference type="Proteomes" id="UP000283634"/>
    </source>
</evidence>
<dbReference type="AlphaFoldDB" id="A0A3R7NSF0"/>
<gene>
    <name evidence="2" type="ORF">TraAM80_01279</name>
</gene>
<dbReference type="RefSeq" id="XP_029241843.1">
    <property type="nucleotide sequence ID" value="XM_029378331.1"/>
</dbReference>
<dbReference type="Proteomes" id="UP000283634">
    <property type="component" value="Unassembled WGS sequence"/>
</dbReference>
<dbReference type="EMBL" id="MKGL01000025">
    <property type="protein sequence ID" value="RNF10895.1"/>
    <property type="molecule type" value="Genomic_DNA"/>
</dbReference>
<proteinExistence type="predicted"/>
<organism evidence="2 3">
    <name type="scientific">Trypanosoma rangeli</name>
    <dbReference type="NCBI Taxonomy" id="5698"/>
    <lineage>
        <taxon>Eukaryota</taxon>
        <taxon>Discoba</taxon>
        <taxon>Euglenozoa</taxon>
        <taxon>Kinetoplastea</taxon>
        <taxon>Metakinetoplastina</taxon>
        <taxon>Trypanosomatida</taxon>
        <taxon>Trypanosomatidae</taxon>
        <taxon>Trypanosoma</taxon>
        <taxon>Herpetosoma</taxon>
    </lineage>
</organism>
<reference evidence="2 3" key="1">
    <citation type="journal article" date="2018" name="BMC Genomics">
        <title>Genomic comparison of Trypanosoma conorhini and Trypanosoma rangeli to Trypanosoma cruzi strains of high and low virulence.</title>
        <authorList>
            <person name="Bradwell K.R."/>
            <person name="Koparde V.N."/>
            <person name="Matveyev A.V."/>
            <person name="Serrano M.G."/>
            <person name="Alves J.M."/>
            <person name="Parikh H."/>
            <person name="Huang B."/>
            <person name="Lee V."/>
            <person name="Espinosa-Alvarez O."/>
            <person name="Ortiz P.A."/>
            <person name="Costa-Martins A.G."/>
            <person name="Teixeira M.M."/>
            <person name="Buck G.A."/>
        </authorList>
    </citation>
    <scope>NUCLEOTIDE SEQUENCE [LARGE SCALE GENOMIC DNA]</scope>
    <source>
        <strain evidence="2 3">AM80</strain>
    </source>
</reference>
<feature type="region of interest" description="Disordered" evidence="1">
    <location>
        <begin position="111"/>
        <end position="136"/>
    </location>
</feature>
<dbReference type="GeneID" id="40325212"/>
<accession>A0A3R7NSF0</accession>
<feature type="compositionally biased region" description="Low complexity" evidence="1">
    <location>
        <begin position="121"/>
        <end position="130"/>
    </location>
</feature>
<protein>
    <submittedName>
        <fullName evidence="2">Uncharacterized protein</fullName>
    </submittedName>
</protein>
<sequence length="136" mass="14890">MPEVADDRRQQQHQRWVAVGKLHGSACSCLWVQRKYVACRQCAHKPSTNAFSCGEGVWSHLYVLIASSTVGGAAASSLPWRKRRSTQSLLGEAYRHTARVPRIDAAMDAMRHPTGDGGGATTTSRRGSGAHYRPPF</sequence>
<name>A0A3R7NSF0_TRYRA</name>
<comment type="caution">
    <text evidence="2">The sequence shown here is derived from an EMBL/GenBank/DDBJ whole genome shotgun (WGS) entry which is preliminary data.</text>
</comment>
<evidence type="ECO:0000256" key="1">
    <source>
        <dbReference type="SAM" id="MobiDB-lite"/>
    </source>
</evidence>